<feature type="domain" description="Gfo/Idh/MocA-like oxidoreductase N-terminal" evidence="2">
    <location>
        <begin position="11"/>
        <end position="137"/>
    </location>
</feature>
<dbReference type="InterPro" id="IPR051450">
    <property type="entry name" value="Gfo/Idh/MocA_Oxidoreductases"/>
</dbReference>
<evidence type="ECO:0000313" key="5">
    <source>
        <dbReference type="Proteomes" id="UP000635606"/>
    </source>
</evidence>
<proteinExistence type="inferred from homology"/>
<protein>
    <submittedName>
        <fullName evidence="4">Dehydrogenase</fullName>
    </submittedName>
</protein>
<comment type="similarity">
    <text evidence="1">Belongs to the Gfo/Idh/MocA family.</text>
</comment>
<dbReference type="SUPFAM" id="SSF51735">
    <property type="entry name" value="NAD(P)-binding Rossmann-fold domains"/>
    <property type="match status" value="1"/>
</dbReference>
<dbReference type="InterPro" id="IPR000683">
    <property type="entry name" value="Gfo/Idh/MocA-like_OxRdtase_N"/>
</dbReference>
<dbReference type="InterPro" id="IPR004104">
    <property type="entry name" value="Gfo/Idh/MocA-like_OxRdtase_C"/>
</dbReference>
<evidence type="ECO:0000256" key="1">
    <source>
        <dbReference type="ARBA" id="ARBA00010928"/>
    </source>
</evidence>
<dbReference type="PANTHER" id="PTHR43377:SF2">
    <property type="entry name" value="BINDING ROSSMANN FOLD OXIDOREDUCTASE, PUTATIVE (AFU_ORTHOLOGUE AFUA_4G00560)-RELATED"/>
    <property type="match status" value="1"/>
</dbReference>
<keyword evidence="5" id="KW-1185">Reference proteome</keyword>
<dbReference type="AlphaFoldDB" id="A0A8J3ZQV8"/>
<organism evidence="4 5">
    <name type="scientific">Virgisporangium ochraceum</name>
    <dbReference type="NCBI Taxonomy" id="65505"/>
    <lineage>
        <taxon>Bacteria</taxon>
        <taxon>Bacillati</taxon>
        <taxon>Actinomycetota</taxon>
        <taxon>Actinomycetes</taxon>
        <taxon>Micromonosporales</taxon>
        <taxon>Micromonosporaceae</taxon>
        <taxon>Virgisporangium</taxon>
    </lineage>
</organism>
<dbReference type="Proteomes" id="UP000635606">
    <property type="component" value="Unassembled WGS sequence"/>
</dbReference>
<evidence type="ECO:0000259" key="2">
    <source>
        <dbReference type="Pfam" id="PF01408"/>
    </source>
</evidence>
<evidence type="ECO:0000313" key="4">
    <source>
        <dbReference type="EMBL" id="GIJ67387.1"/>
    </source>
</evidence>
<dbReference type="PANTHER" id="PTHR43377">
    <property type="entry name" value="BILIVERDIN REDUCTASE A"/>
    <property type="match status" value="1"/>
</dbReference>
<name>A0A8J3ZQV8_9ACTN</name>
<dbReference type="RefSeq" id="WP_203927349.1">
    <property type="nucleotide sequence ID" value="NZ_BOPH01000025.1"/>
</dbReference>
<feature type="domain" description="Gfo/Idh/MocA-like oxidoreductase C-terminal" evidence="3">
    <location>
        <begin position="150"/>
        <end position="382"/>
    </location>
</feature>
<dbReference type="Pfam" id="PF01408">
    <property type="entry name" value="GFO_IDH_MocA"/>
    <property type="match status" value="1"/>
</dbReference>
<dbReference type="Gene3D" id="3.30.360.10">
    <property type="entry name" value="Dihydrodipicolinate Reductase, domain 2"/>
    <property type="match status" value="1"/>
</dbReference>
<accession>A0A8J3ZQV8</accession>
<dbReference type="GO" id="GO:0000166">
    <property type="term" value="F:nucleotide binding"/>
    <property type="evidence" value="ECO:0007669"/>
    <property type="project" value="InterPro"/>
</dbReference>
<gene>
    <name evidence="4" type="ORF">Voc01_023040</name>
</gene>
<reference evidence="4" key="1">
    <citation type="submission" date="2021-01" db="EMBL/GenBank/DDBJ databases">
        <title>Whole genome shotgun sequence of Virgisporangium ochraceum NBRC 16418.</title>
        <authorList>
            <person name="Komaki H."/>
            <person name="Tamura T."/>
        </authorList>
    </citation>
    <scope>NUCLEOTIDE SEQUENCE</scope>
    <source>
        <strain evidence="4">NBRC 16418</strain>
    </source>
</reference>
<dbReference type="Pfam" id="PF02894">
    <property type="entry name" value="GFO_IDH_MocA_C"/>
    <property type="match status" value="1"/>
</dbReference>
<sequence>MPPADPAVRRRFAIVGTGARAEMYTSAIAVDHSDVVELVGLADTNPHRMAAHNRRLGEFGAAPVPTYAADDFAAMLAKERVDAVVVSTVDATHDRYIVTALEAGCDVIVEKPMTTDEEKCRRVLAAARENPGSVTVTFNYRYNPVHETVRELLASGVVGEIASVHFEWLLDVRHGADYFRRWHRDKASSGGLLVHKASHHFDLVNWWLDAQPVTVSGSGRLSFYGPDAGGRHGYARPYDRAHGADAARDDPFALHLAAQPALRELYLDAEAHDGYRRDQNVFAPGVTIEDDMAVLVDYSTGATMTYHLTAYSPWEGYRIGFNGSRGRLEVEVVENDHVAPTLAGEVKGKSAALHGVEAAAENGWIRVLVRPFWEPPREVPITGHSRHGHGGADSRMLAALLRPDQPPDPLGRRATEREGAQALLVGLAANRSIATGQRVRVADLLVETPS</sequence>
<dbReference type="Gene3D" id="3.40.50.720">
    <property type="entry name" value="NAD(P)-binding Rossmann-like Domain"/>
    <property type="match status" value="1"/>
</dbReference>
<comment type="caution">
    <text evidence="4">The sequence shown here is derived from an EMBL/GenBank/DDBJ whole genome shotgun (WGS) entry which is preliminary data.</text>
</comment>
<dbReference type="SUPFAM" id="SSF55347">
    <property type="entry name" value="Glyceraldehyde-3-phosphate dehydrogenase-like, C-terminal domain"/>
    <property type="match status" value="1"/>
</dbReference>
<evidence type="ECO:0000259" key="3">
    <source>
        <dbReference type="Pfam" id="PF02894"/>
    </source>
</evidence>
<dbReference type="EMBL" id="BOPH01000025">
    <property type="protein sequence ID" value="GIJ67387.1"/>
    <property type="molecule type" value="Genomic_DNA"/>
</dbReference>
<dbReference type="InterPro" id="IPR036291">
    <property type="entry name" value="NAD(P)-bd_dom_sf"/>
</dbReference>